<feature type="region of interest" description="Disordered" evidence="5">
    <location>
        <begin position="346"/>
        <end position="368"/>
    </location>
</feature>
<evidence type="ECO:0000256" key="1">
    <source>
        <dbReference type="ARBA" id="ARBA00022801"/>
    </source>
</evidence>
<sequence>MQGGGALGAYQAGVYEALADSPWQPDWIAGISIGAINAALIAGNAPGARVAALRDFWESVTGHPGHMRHKMGLSRFFPEPREAGAVSALLFGQPGFFEPRPTFAWLASPLPESIYDTSALKATLERLIDFDLINDGPIRLSLGAVEIKTGNFEYFENRPRHGKPATRIRAEHVMASGALPPGFPSVEIDGRHYWDGGLVSNTPLQYVLDTDPRIDRLAFEVDVFAARGPVPTTLPEALEREKDIRYSSRTRAGVDGFKRLHDLRVAIGELWAMLPEAARESPEGRRFHELGCISSIDVVELVYRPKQQQGQSKDYAFGRDTMRERWAEGFANAGEVLRLAPWEAPFPPGLGLRRSDPLNPNKIPDEDA</sequence>
<reference evidence="7" key="2">
    <citation type="journal article" date="2021" name="Syst. Appl. Microbiol.">
        <title>Roseomonas hellenica sp. nov., isolated from roots of wild-growing Alkanna tinctoria.</title>
        <authorList>
            <person name="Rat A."/>
            <person name="Naranjo H.D."/>
            <person name="Lebbe L."/>
            <person name="Cnockaert M."/>
            <person name="Krigas N."/>
            <person name="Grigoriadou K."/>
            <person name="Maloupa E."/>
            <person name="Willems A."/>
        </authorList>
    </citation>
    <scope>NUCLEOTIDE SEQUENCE</scope>
    <source>
        <strain evidence="7">LMG 28251</strain>
    </source>
</reference>
<dbReference type="GO" id="GO:0016042">
    <property type="term" value="P:lipid catabolic process"/>
    <property type="evidence" value="ECO:0007669"/>
    <property type="project" value="UniProtKB-UniRule"/>
</dbReference>
<dbReference type="SUPFAM" id="SSF52151">
    <property type="entry name" value="FabD/lysophospholipase-like"/>
    <property type="match status" value="1"/>
</dbReference>
<feature type="short sequence motif" description="DGA/G" evidence="4">
    <location>
        <begin position="195"/>
        <end position="197"/>
    </location>
</feature>
<evidence type="ECO:0000256" key="3">
    <source>
        <dbReference type="ARBA" id="ARBA00023098"/>
    </source>
</evidence>
<protein>
    <submittedName>
        <fullName evidence="7">Patatin-like phospholipase family protein</fullName>
    </submittedName>
</protein>
<reference evidence="7" key="1">
    <citation type="submission" date="2020-01" db="EMBL/GenBank/DDBJ databases">
        <authorList>
            <person name="Rat A."/>
        </authorList>
    </citation>
    <scope>NUCLEOTIDE SEQUENCE</scope>
    <source>
        <strain evidence="7">LMG 28251</strain>
    </source>
</reference>
<keyword evidence="3 4" id="KW-0443">Lipid metabolism</keyword>
<accession>A0AAF1KMA5</accession>
<dbReference type="Pfam" id="PF01734">
    <property type="entry name" value="Patatin"/>
    <property type="match status" value="1"/>
</dbReference>
<name>A0AAF1KMA5_9PROT</name>
<proteinExistence type="predicted"/>
<keyword evidence="8" id="KW-1185">Reference proteome</keyword>
<dbReference type="InterPro" id="IPR016035">
    <property type="entry name" value="Acyl_Trfase/lysoPLipase"/>
</dbReference>
<keyword evidence="2 4" id="KW-0442">Lipid degradation</keyword>
<dbReference type="EMBL" id="JAAEDH010000011">
    <property type="protein sequence ID" value="MBR0655634.1"/>
    <property type="molecule type" value="Genomic_DNA"/>
</dbReference>
<keyword evidence="1 4" id="KW-0378">Hydrolase</keyword>
<organism evidence="7 8">
    <name type="scientific">Plastoroseomonas arctica</name>
    <dbReference type="NCBI Taxonomy" id="1509237"/>
    <lineage>
        <taxon>Bacteria</taxon>
        <taxon>Pseudomonadati</taxon>
        <taxon>Pseudomonadota</taxon>
        <taxon>Alphaproteobacteria</taxon>
        <taxon>Acetobacterales</taxon>
        <taxon>Acetobacteraceae</taxon>
        <taxon>Plastoroseomonas</taxon>
    </lineage>
</organism>
<feature type="active site" description="Proton acceptor" evidence="4">
    <location>
        <position position="195"/>
    </location>
</feature>
<evidence type="ECO:0000256" key="5">
    <source>
        <dbReference type="SAM" id="MobiDB-lite"/>
    </source>
</evidence>
<dbReference type="GO" id="GO:0016787">
    <property type="term" value="F:hydrolase activity"/>
    <property type="evidence" value="ECO:0007669"/>
    <property type="project" value="UniProtKB-UniRule"/>
</dbReference>
<feature type="active site" description="Nucleophile" evidence="4">
    <location>
        <position position="32"/>
    </location>
</feature>
<dbReference type="InterPro" id="IPR050301">
    <property type="entry name" value="NTE"/>
</dbReference>
<dbReference type="Pfam" id="PF12536">
    <property type="entry name" value="DUF3734"/>
    <property type="match status" value="1"/>
</dbReference>
<dbReference type="CDD" id="cd07209">
    <property type="entry name" value="Pat_hypo_Ecoli_Z1214_like"/>
    <property type="match status" value="1"/>
</dbReference>
<evidence type="ECO:0000256" key="4">
    <source>
        <dbReference type="PROSITE-ProRule" id="PRU01161"/>
    </source>
</evidence>
<evidence type="ECO:0000256" key="2">
    <source>
        <dbReference type="ARBA" id="ARBA00022963"/>
    </source>
</evidence>
<dbReference type="PANTHER" id="PTHR14226:SF57">
    <property type="entry name" value="BLR7027 PROTEIN"/>
    <property type="match status" value="1"/>
</dbReference>
<dbReference type="Proteomes" id="UP001196068">
    <property type="component" value="Unassembled WGS sequence"/>
</dbReference>
<evidence type="ECO:0000259" key="6">
    <source>
        <dbReference type="PROSITE" id="PS51635"/>
    </source>
</evidence>
<feature type="short sequence motif" description="GXGXXG" evidence="4">
    <location>
        <begin position="3"/>
        <end position="8"/>
    </location>
</feature>
<dbReference type="InterPro" id="IPR021095">
    <property type="entry name" value="DUF3734"/>
</dbReference>
<dbReference type="PROSITE" id="PS51635">
    <property type="entry name" value="PNPLA"/>
    <property type="match status" value="1"/>
</dbReference>
<dbReference type="AlphaFoldDB" id="A0AAF1KMA5"/>
<gene>
    <name evidence="7" type="ORF">GXW79_11135</name>
</gene>
<dbReference type="PANTHER" id="PTHR14226">
    <property type="entry name" value="NEUROPATHY TARGET ESTERASE/SWISS CHEESE D.MELANOGASTER"/>
    <property type="match status" value="1"/>
</dbReference>
<comment type="caution">
    <text evidence="7">The sequence shown here is derived from an EMBL/GenBank/DDBJ whole genome shotgun (WGS) entry which is preliminary data.</text>
</comment>
<evidence type="ECO:0000313" key="8">
    <source>
        <dbReference type="Proteomes" id="UP001196068"/>
    </source>
</evidence>
<dbReference type="InterPro" id="IPR002641">
    <property type="entry name" value="PNPLA_dom"/>
</dbReference>
<feature type="domain" description="PNPLA" evidence="6">
    <location>
        <begin position="1"/>
        <end position="208"/>
    </location>
</feature>
<feature type="short sequence motif" description="GXSXG" evidence="4">
    <location>
        <begin position="30"/>
        <end position="34"/>
    </location>
</feature>
<evidence type="ECO:0000313" key="7">
    <source>
        <dbReference type="EMBL" id="MBR0655634.1"/>
    </source>
</evidence>
<dbReference type="Gene3D" id="3.40.1090.10">
    <property type="entry name" value="Cytosolic phospholipase A2 catalytic domain"/>
    <property type="match status" value="2"/>
</dbReference>